<dbReference type="Gene3D" id="3.30.930.10">
    <property type="entry name" value="Bira Bifunctional Protein, Domain 2"/>
    <property type="match status" value="1"/>
</dbReference>
<dbReference type="Gene3D" id="1.20.58.180">
    <property type="entry name" value="Class II aaRS and biotin synthetases, domain 2"/>
    <property type="match status" value="1"/>
</dbReference>
<evidence type="ECO:0000256" key="7">
    <source>
        <dbReference type="ARBA" id="ARBA00047937"/>
    </source>
</evidence>
<dbReference type="InterPro" id="IPR006194">
    <property type="entry name" value="Gly-tRNA-synth_heterodimer"/>
</dbReference>
<comment type="catalytic activity">
    <reaction evidence="7 8">
        <text>tRNA(Gly) + glycine + ATP = glycyl-tRNA(Gly) + AMP + diphosphate</text>
        <dbReference type="Rhea" id="RHEA:16013"/>
        <dbReference type="Rhea" id="RHEA-COMP:9664"/>
        <dbReference type="Rhea" id="RHEA-COMP:9683"/>
        <dbReference type="ChEBI" id="CHEBI:30616"/>
        <dbReference type="ChEBI" id="CHEBI:33019"/>
        <dbReference type="ChEBI" id="CHEBI:57305"/>
        <dbReference type="ChEBI" id="CHEBI:78442"/>
        <dbReference type="ChEBI" id="CHEBI:78522"/>
        <dbReference type="ChEBI" id="CHEBI:456215"/>
        <dbReference type="EC" id="6.1.1.14"/>
    </reaction>
</comment>
<sequence length="343" mass="39059">MSTLATSAGRSALTFQELLFRLQNFWAERGCVLQQPFDVEVGAGTMSPDTFLRVLGPEPIRIAYAQPSRRPADGRYGENPNRLYKHTQLQVILKPPPDDIQDVYLQSLEAIGIDLREHDIKFEEDNWEWPVGGAWGVGWQVMLDGLEITQFTYFQQCGGMDLDPISGEITYGLERIAAFLQDVDSIYDIVWARDKKSGKEITYGQVRLQEELQLSVYNFEAADVEKLWEHLRLYESECQALLTEFNADFNPKAEKASERQQKIHDRVVHEDETPPAEEELSEKLKRFPVLGAYELCLKCSHLFNLLDARGAISVTERVAVMARIRAMVVGVAKAYATQRQGIR</sequence>
<accession>A0A372ITS7</accession>
<reference evidence="9 10" key="1">
    <citation type="submission" date="2018-08" db="EMBL/GenBank/DDBJ databases">
        <title>Acidipila sp. 4G-K13, an acidobacterium isolated from forest soil.</title>
        <authorList>
            <person name="Gao Z.-H."/>
            <person name="Qiu L.-H."/>
        </authorList>
    </citation>
    <scope>NUCLEOTIDE SEQUENCE [LARGE SCALE GENOMIC DNA]</scope>
    <source>
        <strain evidence="9 10">4G-K13</strain>
    </source>
</reference>
<comment type="similarity">
    <text evidence="1 8">Belongs to the class-II aminoacyl-tRNA synthetase family.</text>
</comment>
<evidence type="ECO:0000256" key="1">
    <source>
        <dbReference type="ARBA" id="ARBA00008226"/>
    </source>
</evidence>
<evidence type="ECO:0000313" key="10">
    <source>
        <dbReference type="Proteomes" id="UP000264702"/>
    </source>
</evidence>
<dbReference type="AlphaFoldDB" id="A0A372ITS7"/>
<evidence type="ECO:0000256" key="8">
    <source>
        <dbReference type="HAMAP-Rule" id="MF_00254"/>
    </source>
</evidence>
<keyword evidence="8" id="KW-0963">Cytoplasm</keyword>
<dbReference type="GO" id="GO:0005524">
    <property type="term" value="F:ATP binding"/>
    <property type="evidence" value="ECO:0007669"/>
    <property type="project" value="UniProtKB-UniRule"/>
</dbReference>
<dbReference type="PANTHER" id="PTHR30075">
    <property type="entry name" value="GLYCYL-TRNA SYNTHETASE"/>
    <property type="match status" value="1"/>
</dbReference>
<dbReference type="PANTHER" id="PTHR30075:SF2">
    <property type="entry name" value="GLYCINE--TRNA LIGASE, CHLOROPLASTIC_MITOCHONDRIAL 2"/>
    <property type="match status" value="1"/>
</dbReference>
<comment type="subunit">
    <text evidence="8">Tetramer of two alpha and two beta subunits.</text>
</comment>
<dbReference type="EMBL" id="QVQT01000001">
    <property type="protein sequence ID" value="RFU18189.1"/>
    <property type="molecule type" value="Genomic_DNA"/>
</dbReference>
<name>A0A372ITS7_9BACT</name>
<dbReference type="InterPro" id="IPR002310">
    <property type="entry name" value="Gly-tRNA_ligase_asu"/>
</dbReference>
<evidence type="ECO:0000256" key="5">
    <source>
        <dbReference type="ARBA" id="ARBA00022917"/>
    </source>
</evidence>
<evidence type="ECO:0000256" key="6">
    <source>
        <dbReference type="ARBA" id="ARBA00023146"/>
    </source>
</evidence>
<dbReference type="InterPro" id="IPR045864">
    <property type="entry name" value="aa-tRNA-synth_II/BPL/LPL"/>
</dbReference>
<dbReference type="EC" id="6.1.1.14" evidence="8"/>
<dbReference type="SUPFAM" id="SSF55681">
    <property type="entry name" value="Class II aaRS and biotin synthetases"/>
    <property type="match status" value="2"/>
</dbReference>
<keyword evidence="2 8" id="KW-0436">Ligase</keyword>
<dbReference type="PROSITE" id="PS50861">
    <property type="entry name" value="AA_TRNA_LIGASE_II_GLYAB"/>
    <property type="match status" value="1"/>
</dbReference>
<dbReference type="RefSeq" id="WP_117297375.1">
    <property type="nucleotide sequence ID" value="NZ_QVQT02000001.1"/>
</dbReference>
<dbReference type="Pfam" id="PF02091">
    <property type="entry name" value="tRNA-synt_2e"/>
    <property type="match status" value="2"/>
</dbReference>
<dbReference type="OrthoDB" id="9802183at2"/>
<evidence type="ECO:0000256" key="4">
    <source>
        <dbReference type="ARBA" id="ARBA00022840"/>
    </source>
</evidence>
<keyword evidence="6 8" id="KW-0030">Aminoacyl-tRNA synthetase</keyword>
<protein>
    <recommendedName>
        <fullName evidence="8">Glycine--tRNA ligase alpha subunit</fullName>
        <ecNumber evidence="8">6.1.1.14</ecNumber>
    </recommendedName>
    <alternativeName>
        <fullName evidence="8">Glycyl-tRNA synthetase alpha subunit</fullName>
        <shortName evidence="8">GlyRS</shortName>
    </alternativeName>
</protein>
<organism evidence="9 10">
    <name type="scientific">Paracidobacterium acidisoli</name>
    <dbReference type="NCBI Taxonomy" id="2303751"/>
    <lineage>
        <taxon>Bacteria</taxon>
        <taxon>Pseudomonadati</taxon>
        <taxon>Acidobacteriota</taxon>
        <taxon>Terriglobia</taxon>
        <taxon>Terriglobales</taxon>
        <taxon>Acidobacteriaceae</taxon>
        <taxon>Paracidobacterium</taxon>
    </lineage>
</organism>
<keyword evidence="5 8" id="KW-0648">Protein biosynthesis</keyword>
<dbReference type="FunFam" id="3.30.930.10:FF:000006">
    <property type="entry name" value="Glycine--tRNA ligase alpha subunit"/>
    <property type="match status" value="1"/>
</dbReference>
<keyword evidence="4 8" id="KW-0067">ATP-binding</keyword>
<evidence type="ECO:0000256" key="2">
    <source>
        <dbReference type="ARBA" id="ARBA00022598"/>
    </source>
</evidence>
<dbReference type="Proteomes" id="UP000264702">
    <property type="component" value="Unassembled WGS sequence"/>
</dbReference>
<dbReference type="PRINTS" id="PR01044">
    <property type="entry name" value="TRNASYNTHGA"/>
</dbReference>
<keyword evidence="3 8" id="KW-0547">Nucleotide-binding</keyword>
<dbReference type="HAMAP" id="MF_00254">
    <property type="entry name" value="Gly_tRNA_synth_alpha"/>
    <property type="match status" value="1"/>
</dbReference>
<evidence type="ECO:0000256" key="3">
    <source>
        <dbReference type="ARBA" id="ARBA00022741"/>
    </source>
</evidence>
<gene>
    <name evidence="8" type="primary">glyQ</name>
    <name evidence="9" type="ORF">D0Y96_01020</name>
</gene>
<dbReference type="GO" id="GO:0005829">
    <property type="term" value="C:cytosol"/>
    <property type="evidence" value="ECO:0007669"/>
    <property type="project" value="TreeGrafter"/>
</dbReference>
<dbReference type="GO" id="GO:0006426">
    <property type="term" value="P:glycyl-tRNA aminoacylation"/>
    <property type="evidence" value="ECO:0007669"/>
    <property type="project" value="UniProtKB-UniRule"/>
</dbReference>
<comment type="caution">
    <text evidence="9">The sequence shown here is derived from an EMBL/GenBank/DDBJ whole genome shotgun (WGS) entry which is preliminary data.</text>
</comment>
<comment type="subcellular location">
    <subcellularLocation>
        <location evidence="8">Cytoplasm</location>
    </subcellularLocation>
</comment>
<proteinExistence type="inferred from homology"/>
<evidence type="ECO:0000313" key="9">
    <source>
        <dbReference type="EMBL" id="RFU18189.1"/>
    </source>
</evidence>
<dbReference type="GO" id="GO:0004820">
    <property type="term" value="F:glycine-tRNA ligase activity"/>
    <property type="evidence" value="ECO:0007669"/>
    <property type="project" value="UniProtKB-UniRule"/>
</dbReference>
<keyword evidence="10" id="KW-1185">Reference proteome</keyword>